<feature type="compositionally biased region" description="Low complexity" evidence="1">
    <location>
        <begin position="1393"/>
        <end position="1418"/>
    </location>
</feature>
<reference evidence="2 3" key="1">
    <citation type="journal article" date="2024" name="BMC Genomics">
        <title>De novo assembly and annotation of Popillia japonica's genome with initial clues to its potential as an invasive pest.</title>
        <authorList>
            <person name="Cucini C."/>
            <person name="Boschi S."/>
            <person name="Funari R."/>
            <person name="Cardaioli E."/>
            <person name="Iannotti N."/>
            <person name="Marturano G."/>
            <person name="Paoli F."/>
            <person name="Bruttini M."/>
            <person name="Carapelli A."/>
            <person name="Frati F."/>
            <person name="Nardi F."/>
        </authorList>
    </citation>
    <scope>NUCLEOTIDE SEQUENCE [LARGE SCALE GENOMIC DNA]</scope>
    <source>
        <strain evidence="2">DMR45628</strain>
    </source>
</reference>
<gene>
    <name evidence="2" type="ORF">QE152_g21626</name>
</gene>
<evidence type="ECO:0000313" key="2">
    <source>
        <dbReference type="EMBL" id="KAK9721317.1"/>
    </source>
</evidence>
<feature type="region of interest" description="Disordered" evidence="1">
    <location>
        <begin position="1381"/>
        <end position="1436"/>
    </location>
</feature>
<organism evidence="2 3">
    <name type="scientific">Popillia japonica</name>
    <name type="common">Japanese beetle</name>
    <dbReference type="NCBI Taxonomy" id="7064"/>
    <lineage>
        <taxon>Eukaryota</taxon>
        <taxon>Metazoa</taxon>
        <taxon>Ecdysozoa</taxon>
        <taxon>Arthropoda</taxon>
        <taxon>Hexapoda</taxon>
        <taxon>Insecta</taxon>
        <taxon>Pterygota</taxon>
        <taxon>Neoptera</taxon>
        <taxon>Endopterygota</taxon>
        <taxon>Coleoptera</taxon>
        <taxon>Polyphaga</taxon>
        <taxon>Scarabaeiformia</taxon>
        <taxon>Scarabaeidae</taxon>
        <taxon>Rutelinae</taxon>
        <taxon>Popillia</taxon>
    </lineage>
</organism>
<feature type="compositionally biased region" description="Basic and acidic residues" evidence="1">
    <location>
        <begin position="417"/>
        <end position="436"/>
    </location>
</feature>
<keyword evidence="3" id="KW-1185">Reference proteome</keyword>
<feature type="compositionally biased region" description="Polar residues" evidence="1">
    <location>
        <begin position="1422"/>
        <end position="1436"/>
    </location>
</feature>
<feature type="compositionally biased region" description="Polar residues" evidence="1">
    <location>
        <begin position="1137"/>
        <end position="1149"/>
    </location>
</feature>
<proteinExistence type="predicted"/>
<feature type="compositionally biased region" description="Basic residues" evidence="1">
    <location>
        <begin position="1039"/>
        <end position="1055"/>
    </location>
</feature>
<dbReference type="Proteomes" id="UP001458880">
    <property type="component" value="Unassembled WGS sequence"/>
</dbReference>
<comment type="caution">
    <text evidence="2">The sequence shown here is derived from an EMBL/GenBank/DDBJ whole genome shotgun (WGS) entry which is preliminary data.</text>
</comment>
<evidence type="ECO:0000313" key="3">
    <source>
        <dbReference type="Proteomes" id="UP001458880"/>
    </source>
</evidence>
<feature type="region of interest" description="Disordered" evidence="1">
    <location>
        <begin position="413"/>
        <end position="436"/>
    </location>
</feature>
<feature type="compositionally biased region" description="Basic and acidic residues" evidence="1">
    <location>
        <begin position="776"/>
        <end position="808"/>
    </location>
</feature>
<feature type="compositionally biased region" description="Basic and acidic residues" evidence="1">
    <location>
        <begin position="996"/>
        <end position="1007"/>
    </location>
</feature>
<sequence length="1436" mass="160926">MLCSSRRRVTVLIEEQQTNLENQDVMQLQEESYGLNTDESPELQLETSQTVDYSSIENASDEPSELQCAISQIVDDMQPTDNSEVSELQSAISHIIDSPEIMSDSNLTDHTPMPQVDSSEAMDDCQTFELQNAISQIVYSSDSTDDSKSAELQSAICQIIDNSEETEEDSELQNAITQIINTPELETNSKNEEVLEMQIEQHIAEDNLDNKIDQAQSQEETETELKPIEKEVKFDDTEDKINSEVEMQSLYSEPVVDLMLEDMDDQLKHVIFESKSDDSIVNMPTISEESHQAVKIWKFNPKMEVQPEEGLKISELNRSDSKDLNDVIAREIESLLELQTQELSEDTIGDVSSNITNKIENEEKISGVVLEEKSSREAEKLCEKIQTSATADNYQLSTELAKIPQHSVTEEVMESSNDSRQKNELSGEVDIAEKKMHQKEDIDYNYRDLTRDTSEKSIAEVSSTTVVNIARPINQPVDYQITSTEVQKSRNESVKPLLIEVGAPMEMESNSQLQSNIDISTSNYSSKMSENEDLKMTITKHKIESTSKAEIYDPKDTVDSKKSQKMKEATVPKLIIKPIVKSQSSPTPSAKIEEVERETVPKLFIRNMSPNRPGSPKVVKSQKSEITSPLKLTIKPVLKPEECQSKSSPKLTIKPIVKTDEESSTSGPKITIKPIIKPPEEELCHSPKITIKPIIKPDDCQSEMVHSPRITIKPIPKPDDIKEYATSDVQTSRITIKPVRTEGCNSPEQEMLLKRTADIDGADRSHSPRITIKPILKPEEHKSNLKQDQKSKQDEFKLDKKEDKKEGSPKITIKPVVKPVENEGESIELIDFEDQIKQERIVLKINKNSMAKDSRKRDSTEEIEKLAKIKLKFSKEGGHAHIISEQSKLKRALEESIDCDQKRTKFESDDLTITPIDADAKKTEKVVDIIKDDVNITPINPTNRPMFEDPLEKIPIFEITPESAVIMKSTIPTTVQQVTAPTPRKRGRPRKVPLVVREEFKDVKEEEILQQQEQPAPEDTGRPKRSCRGPSVRTTLGIRTRKPRGSGRGRGRGRGARGVGSRGGRQQRVSAAKLKLLKEEAAAAIAEQSQSLEPDYGGDIEMKEEPAVAEDVSSETAEIVLIEEETRMSADINISRAQTPAKQGDNSVPTPGDVEDTQSSVQSTATTESTKGRKGTRTEVHQEPEGEVISADQLTEYYWGGGGPCPTCYKSRSRSFWESSRLKENIQVSNEGQSTCKNAILFVKVVYADILDILYSDFQHKYEEYCKHQRDRQAKDFSNKQKALSLAASQEKNKHDIVQQAVQSAASWNTNFNKSRREERKACMDLQTFTIHYPKGRFKNVDRNKTGHYPVALVPGQYTDYYKSFTPTELSNLPINTMLNKPINIPAEDDSPSDGSASDSDSSSSDSDSSSSSSSGDDCNICSPSSSNQTKKVLAN</sequence>
<feature type="region of interest" description="Disordered" evidence="1">
    <location>
        <begin position="976"/>
        <end position="1072"/>
    </location>
</feature>
<name>A0AAW1KPT6_POPJA</name>
<feature type="region of interest" description="Disordered" evidence="1">
    <location>
        <begin position="738"/>
        <end position="811"/>
    </location>
</feature>
<evidence type="ECO:0000256" key="1">
    <source>
        <dbReference type="SAM" id="MobiDB-lite"/>
    </source>
</evidence>
<feature type="compositionally biased region" description="Basic and acidic residues" evidence="1">
    <location>
        <begin position="751"/>
        <end position="766"/>
    </location>
</feature>
<dbReference type="EMBL" id="JASPKY010000200">
    <property type="protein sequence ID" value="KAK9721317.1"/>
    <property type="molecule type" value="Genomic_DNA"/>
</dbReference>
<protein>
    <submittedName>
        <fullName evidence="2">Uncharacterized protein</fullName>
    </submittedName>
</protein>
<feature type="compositionally biased region" description="Polar residues" evidence="1">
    <location>
        <begin position="1157"/>
        <end position="1169"/>
    </location>
</feature>
<feature type="region of interest" description="Disordered" evidence="1">
    <location>
        <begin position="1137"/>
        <end position="1186"/>
    </location>
</feature>
<accession>A0AAW1KPT6</accession>